<proteinExistence type="predicted"/>
<dbReference type="EMBL" id="LAZR01008074">
    <property type="protein sequence ID" value="KKM81126.1"/>
    <property type="molecule type" value="Genomic_DNA"/>
</dbReference>
<name>A0A0F9L212_9ZZZZ</name>
<evidence type="ECO:0000313" key="1">
    <source>
        <dbReference type="EMBL" id="KKM81126.1"/>
    </source>
</evidence>
<dbReference type="InterPro" id="IPR029055">
    <property type="entry name" value="Ntn_hydrolases_N"/>
</dbReference>
<dbReference type="AlphaFoldDB" id="A0A0F9L212"/>
<accession>A0A0F9L212</accession>
<gene>
    <name evidence="1" type="ORF">LCGC14_1332960</name>
</gene>
<sequence length="179" mass="20201">MTCIVGFIDKRNNVYIGGDSAGVDSNYSITDREDSKVFRNGQMIMGYTSSFRMGQILRFKLKIPKHPKDISDYEYMCTLFIDAVRECLKSNGYSTINNNEELIGVFIVGYKTKLYNIHQSLQVGISRDKYIACGCGREYALGSLATNQIQDPIKLITKALIIAEKFSAGVRRPFNIIKL</sequence>
<comment type="caution">
    <text evidence="1">The sequence shown here is derived from an EMBL/GenBank/DDBJ whole genome shotgun (WGS) entry which is preliminary data.</text>
</comment>
<dbReference type="Gene3D" id="3.60.20.10">
    <property type="entry name" value="Glutamine Phosphoribosylpyrophosphate, subunit 1, domain 1"/>
    <property type="match status" value="1"/>
</dbReference>
<dbReference type="SUPFAM" id="SSF56235">
    <property type="entry name" value="N-terminal nucleophile aminohydrolases (Ntn hydrolases)"/>
    <property type="match status" value="1"/>
</dbReference>
<protein>
    <submittedName>
        <fullName evidence="1">Uncharacterized protein</fullName>
    </submittedName>
</protein>
<organism evidence="1">
    <name type="scientific">marine sediment metagenome</name>
    <dbReference type="NCBI Taxonomy" id="412755"/>
    <lineage>
        <taxon>unclassified sequences</taxon>
        <taxon>metagenomes</taxon>
        <taxon>ecological metagenomes</taxon>
    </lineage>
</organism>
<reference evidence="1" key="1">
    <citation type="journal article" date="2015" name="Nature">
        <title>Complex archaea that bridge the gap between prokaryotes and eukaryotes.</title>
        <authorList>
            <person name="Spang A."/>
            <person name="Saw J.H."/>
            <person name="Jorgensen S.L."/>
            <person name="Zaremba-Niedzwiedzka K."/>
            <person name="Martijn J."/>
            <person name="Lind A.E."/>
            <person name="van Eijk R."/>
            <person name="Schleper C."/>
            <person name="Guy L."/>
            <person name="Ettema T.J."/>
        </authorList>
    </citation>
    <scope>NUCLEOTIDE SEQUENCE</scope>
</reference>